<keyword evidence="2" id="KW-1185">Reference proteome</keyword>
<feature type="non-terminal residue" evidence="1">
    <location>
        <position position="51"/>
    </location>
</feature>
<comment type="caution">
    <text evidence="1">The sequence shown here is derived from an EMBL/GenBank/DDBJ whole genome shotgun (WGS) entry which is preliminary data.</text>
</comment>
<name>A0A7J8XHP4_GOSAI</name>
<dbReference type="AlphaFoldDB" id="A0A7J8XHP4"/>
<gene>
    <name evidence="1" type="ORF">Goari_014403</name>
</gene>
<reference evidence="1 2" key="1">
    <citation type="journal article" date="2019" name="Genome Biol. Evol.">
        <title>Insights into the evolution of the New World diploid cottons (Gossypium, subgenus Houzingenia) based on genome sequencing.</title>
        <authorList>
            <person name="Grover C.E."/>
            <person name="Arick M.A. 2nd"/>
            <person name="Thrash A."/>
            <person name="Conover J.L."/>
            <person name="Sanders W.S."/>
            <person name="Peterson D.G."/>
            <person name="Frelichowski J.E."/>
            <person name="Scheffler J.A."/>
            <person name="Scheffler B.E."/>
            <person name="Wendel J.F."/>
        </authorList>
    </citation>
    <scope>NUCLEOTIDE SEQUENCE [LARGE SCALE GENOMIC DNA]</scope>
    <source>
        <strain evidence="1">185</strain>
        <tissue evidence="1">Leaf</tissue>
    </source>
</reference>
<protein>
    <submittedName>
        <fullName evidence="1">Uncharacterized protein</fullName>
    </submittedName>
</protein>
<sequence length="51" mass="5923">KDCDRVVTVEEVLAVENNNVFNEKLPLKKPKVESATDEDLQMFEFLEKLNI</sequence>
<organism evidence="1 2">
    <name type="scientific">Gossypium aridum</name>
    <name type="common">American cotton</name>
    <name type="synonym">Erioxylum aridum</name>
    <dbReference type="NCBI Taxonomy" id="34290"/>
    <lineage>
        <taxon>Eukaryota</taxon>
        <taxon>Viridiplantae</taxon>
        <taxon>Streptophyta</taxon>
        <taxon>Embryophyta</taxon>
        <taxon>Tracheophyta</taxon>
        <taxon>Spermatophyta</taxon>
        <taxon>Magnoliopsida</taxon>
        <taxon>eudicotyledons</taxon>
        <taxon>Gunneridae</taxon>
        <taxon>Pentapetalae</taxon>
        <taxon>rosids</taxon>
        <taxon>malvids</taxon>
        <taxon>Malvales</taxon>
        <taxon>Malvaceae</taxon>
        <taxon>Malvoideae</taxon>
        <taxon>Gossypium</taxon>
    </lineage>
</organism>
<dbReference type="EMBL" id="JABFAA010000007">
    <property type="protein sequence ID" value="MBA0686826.1"/>
    <property type="molecule type" value="Genomic_DNA"/>
</dbReference>
<evidence type="ECO:0000313" key="2">
    <source>
        <dbReference type="Proteomes" id="UP000593577"/>
    </source>
</evidence>
<evidence type="ECO:0000313" key="1">
    <source>
        <dbReference type="EMBL" id="MBA0686826.1"/>
    </source>
</evidence>
<dbReference type="Proteomes" id="UP000593577">
    <property type="component" value="Unassembled WGS sequence"/>
</dbReference>
<accession>A0A7J8XHP4</accession>
<proteinExistence type="predicted"/>
<feature type="non-terminal residue" evidence="1">
    <location>
        <position position="1"/>
    </location>
</feature>